<dbReference type="InterPro" id="IPR003265">
    <property type="entry name" value="HhH-GPD_domain"/>
</dbReference>
<comment type="caution">
    <text evidence="6">The sequence shown here is derived from an EMBL/GenBank/DDBJ whole genome shotgun (WGS) entry which is preliminary data.</text>
</comment>
<dbReference type="SMART" id="SM00478">
    <property type="entry name" value="ENDO3c"/>
    <property type="match status" value="1"/>
</dbReference>
<gene>
    <name evidence="6" type="ORF">ACFSCZ_16380</name>
</gene>
<dbReference type="SUPFAM" id="SSF48150">
    <property type="entry name" value="DNA-glycosylase"/>
    <property type="match status" value="1"/>
</dbReference>
<dbReference type="RefSeq" id="WP_380775425.1">
    <property type="nucleotide sequence ID" value="NZ_JBHUEO010000067.1"/>
</dbReference>
<keyword evidence="3" id="KW-0227">DNA damage</keyword>
<dbReference type="EC" id="3.2.2.21" evidence="2"/>
<dbReference type="CDD" id="cd00056">
    <property type="entry name" value="ENDO3c"/>
    <property type="match status" value="1"/>
</dbReference>
<name>A0ABW4KPW3_9BACI</name>
<dbReference type="InterPro" id="IPR051912">
    <property type="entry name" value="Alkylbase_DNA_Glycosylase/TA"/>
</dbReference>
<organism evidence="6 7">
    <name type="scientific">Siminovitchia sediminis</name>
    <dbReference type="NCBI Taxonomy" id="1274353"/>
    <lineage>
        <taxon>Bacteria</taxon>
        <taxon>Bacillati</taxon>
        <taxon>Bacillota</taxon>
        <taxon>Bacilli</taxon>
        <taxon>Bacillales</taxon>
        <taxon>Bacillaceae</taxon>
        <taxon>Siminovitchia</taxon>
    </lineage>
</organism>
<evidence type="ECO:0000256" key="1">
    <source>
        <dbReference type="ARBA" id="ARBA00000086"/>
    </source>
</evidence>
<dbReference type="Proteomes" id="UP001597301">
    <property type="component" value="Unassembled WGS sequence"/>
</dbReference>
<evidence type="ECO:0000313" key="6">
    <source>
        <dbReference type="EMBL" id="MFD1708295.1"/>
    </source>
</evidence>
<dbReference type="EMBL" id="JBHUEO010000067">
    <property type="protein sequence ID" value="MFD1708295.1"/>
    <property type="molecule type" value="Genomic_DNA"/>
</dbReference>
<sequence>MWEEKVSVKGPYHFDSALLRLARDPLHIINEEERSIKIPIYKEAPEIADIQAIGTVNEPLFLVRGKNKDTKHLIMERISTIFQWDLPLGDIHSHFSKTALKEVFEQHKGTPIVLEFDLYPALIRPIIHQQVNTSFAISLTDQFVRTFGYEIEGVPFFPDPKTVSGLRPDQLKDLRFSRRKAEYLIDLSKLLSKGELNLKNLAEKTDEEVIKELTAIRGIGPWTAQSFLLFGLGRKNLFPMADVGLQNALKKLHKLDRKPTVKDMEAYTKEWYPYLSYASLYLWRSIE</sequence>
<evidence type="ECO:0000256" key="2">
    <source>
        <dbReference type="ARBA" id="ARBA00012000"/>
    </source>
</evidence>
<dbReference type="Gene3D" id="1.10.1670.40">
    <property type="match status" value="1"/>
</dbReference>
<dbReference type="InterPro" id="IPR011257">
    <property type="entry name" value="DNA_glycosylase"/>
</dbReference>
<feature type="domain" description="HhH-GPD" evidence="5">
    <location>
        <begin position="127"/>
        <end position="287"/>
    </location>
</feature>
<evidence type="ECO:0000313" key="7">
    <source>
        <dbReference type="Proteomes" id="UP001597301"/>
    </source>
</evidence>
<proteinExistence type="predicted"/>
<protein>
    <recommendedName>
        <fullName evidence="2">DNA-3-methyladenine glycosylase II</fullName>
        <ecNumber evidence="2">3.2.2.21</ecNumber>
    </recommendedName>
</protein>
<evidence type="ECO:0000259" key="5">
    <source>
        <dbReference type="SMART" id="SM00478"/>
    </source>
</evidence>
<comment type="catalytic activity">
    <reaction evidence="1">
        <text>Hydrolysis of alkylated DNA, releasing 3-methyladenine, 3-methylguanine, 7-methylguanine and 7-methyladenine.</text>
        <dbReference type="EC" id="3.2.2.21"/>
    </reaction>
</comment>
<evidence type="ECO:0000256" key="3">
    <source>
        <dbReference type="ARBA" id="ARBA00022763"/>
    </source>
</evidence>
<dbReference type="Pfam" id="PF00730">
    <property type="entry name" value="HhH-GPD"/>
    <property type="match status" value="1"/>
</dbReference>
<dbReference type="PANTHER" id="PTHR43003:SF5">
    <property type="entry name" value="DNA-3-METHYLADENINE GLYCOSYLASE"/>
    <property type="match status" value="1"/>
</dbReference>
<dbReference type="Gene3D" id="1.10.340.30">
    <property type="entry name" value="Hypothetical protein, domain 2"/>
    <property type="match status" value="1"/>
</dbReference>
<evidence type="ECO:0000256" key="4">
    <source>
        <dbReference type="ARBA" id="ARBA00023204"/>
    </source>
</evidence>
<keyword evidence="4" id="KW-0234">DNA repair</keyword>
<reference evidence="7" key="1">
    <citation type="journal article" date="2019" name="Int. J. Syst. Evol. Microbiol.">
        <title>The Global Catalogue of Microorganisms (GCM) 10K type strain sequencing project: providing services to taxonomists for standard genome sequencing and annotation.</title>
        <authorList>
            <consortium name="The Broad Institute Genomics Platform"/>
            <consortium name="The Broad Institute Genome Sequencing Center for Infectious Disease"/>
            <person name="Wu L."/>
            <person name="Ma J."/>
        </authorList>
    </citation>
    <scope>NUCLEOTIDE SEQUENCE [LARGE SCALE GENOMIC DNA]</scope>
    <source>
        <strain evidence="7">CGMCC 1.12295</strain>
    </source>
</reference>
<accession>A0ABW4KPW3</accession>
<keyword evidence="7" id="KW-1185">Reference proteome</keyword>
<dbReference type="PANTHER" id="PTHR43003">
    <property type="entry name" value="DNA-3-METHYLADENINE GLYCOSYLASE"/>
    <property type="match status" value="1"/>
</dbReference>